<accession>A0AA87SWA6</accession>
<sequence length="70" mass="8311">MNSNILICLFFEEVGYFSVVNPKKTIGKIHCFRFLNVTLLLFFVKDLVEKNSRNRGHANYFRVDDRLLKK</sequence>
<evidence type="ECO:0000313" key="2">
    <source>
        <dbReference type="Proteomes" id="UP000001343"/>
    </source>
</evidence>
<gene>
    <name evidence="1" type="ORF">LEP1GSC125_1628</name>
</gene>
<dbReference type="AlphaFoldDB" id="A0AA87SWA6"/>
<comment type="caution">
    <text evidence="1">The sequence shown here is derived from an EMBL/GenBank/DDBJ whole genome shotgun (WGS) entry which is preliminary data.</text>
</comment>
<proteinExistence type="predicted"/>
<dbReference type="EMBL" id="AKWM02000042">
    <property type="protein sequence ID" value="EKR99852.1"/>
    <property type="molecule type" value="Genomic_DNA"/>
</dbReference>
<evidence type="ECO:0000313" key="1">
    <source>
        <dbReference type="EMBL" id="EKR99852.1"/>
    </source>
</evidence>
<name>A0AA87SWA6_9LEPT</name>
<organism evidence="1 2">
    <name type="scientific">Leptospira mayottensis 200901122</name>
    <dbReference type="NCBI Taxonomy" id="1193010"/>
    <lineage>
        <taxon>Bacteria</taxon>
        <taxon>Pseudomonadati</taxon>
        <taxon>Spirochaetota</taxon>
        <taxon>Spirochaetia</taxon>
        <taxon>Leptospirales</taxon>
        <taxon>Leptospiraceae</taxon>
        <taxon>Leptospira</taxon>
    </lineage>
</organism>
<dbReference type="Proteomes" id="UP000001343">
    <property type="component" value="Unassembled WGS sequence"/>
</dbReference>
<reference evidence="1 2" key="1">
    <citation type="journal article" date="2014" name="Int. J. Syst. Evol. Microbiol.">
        <title>Leptospira mayottensis sp. nov., a pathogenic species of the genus Leptospira isolated from humans.</title>
        <authorList>
            <person name="Bourhy P."/>
            <person name="Collet L."/>
            <person name="Brisse S."/>
            <person name="Picardeau M."/>
        </authorList>
    </citation>
    <scope>NUCLEOTIDE SEQUENCE [LARGE SCALE GENOMIC DNA]</scope>
    <source>
        <strain evidence="1 2">200901122</strain>
    </source>
</reference>
<protein>
    <submittedName>
        <fullName evidence="1">Uncharacterized protein</fullName>
    </submittedName>
</protein>